<dbReference type="PANTHER" id="PTHR33138:SF1">
    <property type="entry name" value="OS01G0113900 PROTEIN"/>
    <property type="match status" value="1"/>
</dbReference>
<reference evidence="10" key="1">
    <citation type="journal article" date="2021" name="Front. Plant Sci.">
        <title>Chromosome-Scale Genome Assembly for Chinese Sour Jujube and Insights Into Its Genome Evolution and Domestication Signature.</title>
        <authorList>
            <person name="Shen L.-Y."/>
            <person name="Luo H."/>
            <person name="Wang X.-L."/>
            <person name="Wang X.-M."/>
            <person name="Qiu X.-J."/>
            <person name="Liu H."/>
            <person name="Zhou S.-S."/>
            <person name="Jia K.-H."/>
            <person name="Nie S."/>
            <person name="Bao Y.-T."/>
            <person name="Zhang R.-G."/>
            <person name="Yun Q.-Z."/>
            <person name="Chai Y.-H."/>
            <person name="Lu J.-Y."/>
            <person name="Li Y."/>
            <person name="Zhao S.-W."/>
            <person name="Mao J.-F."/>
            <person name="Jia S.-G."/>
            <person name="Mao Y.-M."/>
        </authorList>
    </citation>
    <scope>NUCLEOTIDE SEQUENCE</scope>
    <source>
        <strain evidence="10">AT0</strain>
        <tissue evidence="10">Leaf</tissue>
    </source>
</reference>
<comment type="catalytic activity">
    <reaction evidence="5">
        <text>L-threonyl-[protein] + ATP = O-phospho-L-threonyl-[protein] + ADP + H(+)</text>
        <dbReference type="Rhea" id="RHEA:46608"/>
        <dbReference type="Rhea" id="RHEA-COMP:11060"/>
        <dbReference type="Rhea" id="RHEA-COMP:11605"/>
        <dbReference type="ChEBI" id="CHEBI:15378"/>
        <dbReference type="ChEBI" id="CHEBI:30013"/>
        <dbReference type="ChEBI" id="CHEBI:30616"/>
        <dbReference type="ChEBI" id="CHEBI:61977"/>
        <dbReference type="ChEBI" id="CHEBI:456216"/>
        <dbReference type="EC" id="2.7.11.1"/>
    </reaction>
</comment>
<comment type="caution">
    <text evidence="10">The sequence shown here is derived from an EMBL/GenBank/DDBJ whole genome shotgun (WGS) entry which is preliminary data.</text>
</comment>
<dbReference type="Pfam" id="PF13947">
    <property type="entry name" value="GUB_WAK_bind"/>
    <property type="match status" value="1"/>
</dbReference>
<evidence type="ECO:0000256" key="6">
    <source>
        <dbReference type="ARBA" id="ARBA00048679"/>
    </source>
</evidence>
<protein>
    <recommendedName>
        <fullName evidence="2">non-specific serine/threonine protein kinase</fullName>
        <ecNumber evidence="2">2.7.11.1</ecNumber>
    </recommendedName>
</protein>
<dbReference type="EMBL" id="JAEACU010000005">
    <property type="protein sequence ID" value="KAH7528659.1"/>
    <property type="molecule type" value="Genomic_DNA"/>
</dbReference>
<dbReference type="InterPro" id="IPR032872">
    <property type="entry name" value="WAK_assoc_C"/>
</dbReference>
<keyword evidence="7" id="KW-1133">Transmembrane helix</keyword>
<evidence type="ECO:0000256" key="3">
    <source>
        <dbReference type="ARBA" id="ARBA00022729"/>
    </source>
</evidence>
<name>A0A978VE70_ZIZJJ</name>
<dbReference type="AlphaFoldDB" id="A0A978VE70"/>
<evidence type="ECO:0000313" key="10">
    <source>
        <dbReference type="EMBL" id="KAH7528659.1"/>
    </source>
</evidence>
<dbReference type="PANTHER" id="PTHR33138">
    <property type="entry name" value="OS01G0690200 PROTEIN"/>
    <property type="match status" value="1"/>
</dbReference>
<feature type="transmembrane region" description="Helical" evidence="7">
    <location>
        <begin position="310"/>
        <end position="334"/>
    </location>
</feature>
<dbReference type="Pfam" id="PF14380">
    <property type="entry name" value="WAK_assoc"/>
    <property type="match status" value="1"/>
</dbReference>
<evidence type="ECO:0000256" key="2">
    <source>
        <dbReference type="ARBA" id="ARBA00012513"/>
    </source>
</evidence>
<evidence type="ECO:0000313" key="11">
    <source>
        <dbReference type="Proteomes" id="UP000813462"/>
    </source>
</evidence>
<dbReference type="InterPro" id="IPR025287">
    <property type="entry name" value="WAK_GUB"/>
</dbReference>
<evidence type="ECO:0000256" key="4">
    <source>
        <dbReference type="ARBA" id="ARBA00023180"/>
    </source>
</evidence>
<dbReference type="GO" id="GO:0016020">
    <property type="term" value="C:membrane"/>
    <property type="evidence" value="ECO:0007669"/>
    <property type="project" value="UniProtKB-SubCell"/>
</dbReference>
<comment type="catalytic activity">
    <reaction evidence="6">
        <text>L-seryl-[protein] + ATP = O-phospho-L-seryl-[protein] + ADP + H(+)</text>
        <dbReference type="Rhea" id="RHEA:17989"/>
        <dbReference type="Rhea" id="RHEA-COMP:9863"/>
        <dbReference type="Rhea" id="RHEA-COMP:11604"/>
        <dbReference type="ChEBI" id="CHEBI:15378"/>
        <dbReference type="ChEBI" id="CHEBI:29999"/>
        <dbReference type="ChEBI" id="CHEBI:30616"/>
        <dbReference type="ChEBI" id="CHEBI:83421"/>
        <dbReference type="ChEBI" id="CHEBI:456216"/>
        <dbReference type="EC" id="2.7.11.1"/>
    </reaction>
</comment>
<feature type="domain" description="Wall-associated receptor kinase galacturonan-binding" evidence="8">
    <location>
        <begin position="75"/>
        <end position="140"/>
    </location>
</feature>
<keyword evidence="3" id="KW-0732">Signal</keyword>
<dbReference type="EC" id="2.7.11.1" evidence="2"/>
<gene>
    <name evidence="10" type="ORF">FEM48_Zijuj05G0095600</name>
</gene>
<accession>A0A978VE70</accession>
<keyword evidence="7" id="KW-0812">Transmembrane</keyword>
<dbReference type="GO" id="GO:0030247">
    <property type="term" value="F:polysaccharide binding"/>
    <property type="evidence" value="ECO:0007669"/>
    <property type="project" value="InterPro"/>
</dbReference>
<keyword evidence="7" id="KW-0472">Membrane</keyword>
<sequence length="348" mass="38922">MTLLFDNFSSKKSRIFPESVSFMDSSSSSSSLSSMLLPSILKQLITILFIFSAILSSISHCSSSSEEEEELYVVCGRPYDCGNLKNISYPFWGTDFRPRYCGRQGFQIECGNNESFIEINRQKFRVLGINQTGNIMKIARSDLYDTLCIQNDVVPITLNYTHFDYAPNVGNLTLIYGCQKPLSSLHNLTCYLGNGANQTIYYKADDPFSNIEIPFEAPRSCKPIKVPVLRSSIDMNSPKVGREELEKAVEEGFDVDYNYQVAILCKECEGSGGRCGSNVSTDEFLCYCHKSKPYTVMCRPEDSKNWKMKIILGAITAAAVAIGILLTCVIICVVRCKKSSKKVFLTDD</sequence>
<evidence type="ECO:0000256" key="5">
    <source>
        <dbReference type="ARBA" id="ARBA00047899"/>
    </source>
</evidence>
<evidence type="ECO:0000256" key="7">
    <source>
        <dbReference type="SAM" id="Phobius"/>
    </source>
</evidence>
<comment type="subcellular location">
    <subcellularLocation>
        <location evidence="1">Membrane</location>
        <topology evidence="1">Single-pass membrane protein</topology>
    </subcellularLocation>
</comment>
<dbReference type="Proteomes" id="UP000813462">
    <property type="component" value="Unassembled WGS sequence"/>
</dbReference>
<keyword evidence="4" id="KW-0325">Glycoprotein</keyword>
<feature type="domain" description="Wall-associated receptor kinase C-terminal" evidence="9">
    <location>
        <begin position="212"/>
        <end position="289"/>
    </location>
</feature>
<evidence type="ECO:0000256" key="1">
    <source>
        <dbReference type="ARBA" id="ARBA00004167"/>
    </source>
</evidence>
<evidence type="ECO:0000259" key="8">
    <source>
        <dbReference type="Pfam" id="PF13947"/>
    </source>
</evidence>
<dbReference type="GO" id="GO:0004674">
    <property type="term" value="F:protein serine/threonine kinase activity"/>
    <property type="evidence" value="ECO:0007669"/>
    <property type="project" value="UniProtKB-EC"/>
</dbReference>
<organism evidence="10 11">
    <name type="scientific">Ziziphus jujuba var. spinosa</name>
    <dbReference type="NCBI Taxonomy" id="714518"/>
    <lineage>
        <taxon>Eukaryota</taxon>
        <taxon>Viridiplantae</taxon>
        <taxon>Streptophyta</taxon>
        <taxon>Embryophyta</taxon>
        <taxon>Tracheophyta</taxon>
        <taxon>Spermatophyta</taxon>
        <taxon>Magnoliopsida</taxon>
        <taxon>eudicotyledons</taxon>
        <taxon>Gunneridae</taxon>
        <taxon>Pentapetalae</taxon>
        <taxon>rosids</taxon>
        <taxon>fabids</taxon>
        <taxon>Rosales</taxon>
        <taxon>Rhamnaceae</taxon>
        <taxon>Paliureae</taxon>
        <taxon>Ziziphus</taxon>
    </lineage>
</organism>
<evidence type="ECO:0000259" key="9">
    <source>
        <dbReference type="Pfam" id="PF14380"/>
    </source>
</evidence>
<proteinExistence type="predicted"/>